<comment type="caution">
    <text evidence="2">The sequence shown here is derived from an EMBL/GenBank/DDBJ whole genome shotgun (WGS) entry which is preliminary data.</text>
</comment>
<dbReference type="InterPro" id="IPR038765">
    <property type="entry name" value="Papain-like_cys_pep_sf"/>
</dbReference>
<dbReference type="SUPFAM" id="SSF54001">
    <property type="entry name" value="Cysteine proteinases"/>
    <property type="match status" value="1"/>
</dbReference>
<dbReference type="Gene3D" id="3.90.1720.10">
    <property type="entry name" value="endopeptidase domain like (from Nostoc punctiforme)"/>
    <property type="match status" value="1"/>
</dbReference>
<feature type="chain" id="PRO_5001573082" description="Permuted papain-like amidase YaeF/Yiix C92 family enzyme" evidence="1">
    <location>
        <begin position="21"/>
        <end position="217"/>
    </location>
</feature>
<dbReference type="EMBL" id="ARYI01000001">
    <property type="protein sequence ID" value="KCZ96195.1"/>
    <property type="molecule type" value="Genomic_DNA"/>
</dbReference>
<dbReference type="Proteomes" id="UP000025061">
    <property type="component" value="Unassembled WGS sequence"/>
</dbReference>
<accession>A0A059FZX9</accession>
<proteinExistence type="predicted"/>
<feature type="signal peptide" evidence="1">
    <location>
        <begin position="1"/>
        <end position="20"/>
    </location>
</feature>
<protein>
    <recommendedName>
        <fullName evidence="4">Permuted papain-like amidase YaeF/Yiix C92 family enzyme</fullName>
    </recommendedName>
</protein>
<keyword evidence="1" id="KW-0732">Signal</keyword>
<organism evidence="2 3">
    <name type="scientific">Hyphomonas hirschiana VP5</name>
    <dbReference type="NCBI Taxonomy" id="1280951"/>
    <lineage>
        <taxon>Bacteria</taxon>
        <taxon>Pseudomonadati</taxon>
        <taxon>Pseudomonadota</taxon>
        <taxon>Alphaproteobacteria</taxon>
        <taxon>Hyphomonadales</taxon>
        <taxon>Hyphomonadaceae</taxon>
        <taxon>Hyphomonas</taxon>
    </lineage>
</organism>
<sequence length="217" mass="22660">MRRQVTAALACLLGAGIAGAQIPPEALPPVEAGDLLFKGANTGAGTQLAAIWSLGDKRWGHVGIAVENADGTLSVIHADTGARREAGAVVRVSLADYLADVADLGVYRMDLEGAQQAAYLAYAESVVGRPFDRSFSLASDNSLYCSELVWRAMSEGLGEDAVPAKSERMGRVYVSVSDLAAHPLTQEAAVITAAGAVNGTELREMGGDKQTTRTEAR</sequence>
<reference evidence="2 3" key="1">
    <citation type="submission" date="2013-04" db="EMBL/GenBank/DDBJ databases">
        <title>Hyphomonas hirschiana VP5 Genome Sequencing.</title>
        <authorList>
            <person name="Lai Q."/>
            <person name="Shao Z."/>
        </authorList>
    </citation>
    <scope>NUCLEOTIDE SEQUENCE [LARGE SCALE GENOMIC DNA]</scope>
    <source>
        <strain evidence="2 3">VP5</strain>
    </source>
</reference>
<keyword evidence="3" id="KW-1185">Reference proteome</keyword>
<gene>
    <name evidence="2" type="ORF">HHI_00910</name>
</gene>
<dbReference type="AlphaFoldDB" id="A0A059FZX9"/>
<evidence type="ECO:0008006" key="4">
    <source>
        <dbReference type="Google" id="ProtNLM"/>
    </source>
</evidence>
<dbReference type="InterPro" id="IPR024453">
    <property type="entry name" value="Peptidase_C92"/>
</dbReference>
<dbReference type="PATRIC" id="fig|1280951.3.peg.182"/>
<evidence type="ECO:0000256" key="1">
    <source>
        <dbReference type="SAM" id="SignalP"/>
    </source>
</evidence>
<dbReference type="Pfam" id="PF05708">
    <property type="entry name" value="Peptidase_C92"/>
    <property type="match status" value="1"/>
</dbReference>
<name>A0A059FZX9_9PROT</name>
<evidence type="ECO:0000313" key="3">
    <source>
        <dbReference type="Proteomes" id="UP000025061"/>
    </source>
</evidence>
<evidence type="ECO:0000313" key="2">
    <source>
        <dbReference type="EMBL" id="KCZ96195.1"/>
    </source>
</evidence>